<evidence type="ECO:0000256" key="5">
    <source>
        <dbReference type="ARBA" id="ARBA00023242"/>
    </source>
</evidence>
<keyword evidence="5" id="KW-0539">Nucleus</keyword>
<keyword evidence="4" id="KW-0508">mRNA splicing</keyword>
<dbReference type="InterPro" id="IPR009360">
    <property type="entry name" value="Isy1"/>
</dbReference>
<keyword evidence="4" id="KW-0507">mRNA processing</keyword>
<organism evidence="8 9">
    <name type="scientific">Eeniella nana</name>
    <name type="common">Yeast</name>
    <name type="synonym">Brettanomyces nanus</name>
    <dbReference type="NCBI Taxonomy" id="13502"/>
    <lineage>
        <taxon>Eukaryota</taxon>
        <taxon>Fungi</taxon>
        <taxon>Dikarya</taxon>
        <taxon>Ascomycota</taxon>
        <taxon>Saccharomycotina</taxon>
        <taxon>Pichiomycetes</taxon>
        <taxon>Pichiales</taxon>
        <taxon>Pichiaceae</taxon>
        <taxon>Brettanomyces</taxon>
    </lineage>
</organism>
<evidence type="ECO:0000256" key="7">
    <source>
        <dbReference type="SAM" id="MobiDB-lite"/>
    </source>
</evidence>
<dbReference type="RefSeq" id="XP_038779540.1">
    <property type="nucleotide sequence ID" value="XM_038923612.1"/>
</dbReference>
<dbReference type="InterPro" id="IPR037200">
    <property type="entry name" value="Isy1_sf"/>
</dbReference>
<dbReference type="InterPro" id="IPR029012">
    <property type="entry name" value="Helix_hairpin_bin_sf"/>
</dbReference>
<dbReference type="GO" id="GO:0000350">
    <property type="term" value="P:generation of catalytic spliceosome for second transesterification step"/>
    <property type="evidence" value="ECO:0007669"/>
    <property type="project" value="InterPro"/>
</dbReference>
<evidence type="ECO:0000313" key="9">
    <source>
        <dbReference type="Proteomes" id="UP000662931"/>
    </source>
</evidence>
<protein>
    <recommendedName>
        <fullName evidence="3">Pre-mRNA-splicing factor ISY1</fullName>
    </recommendedName>
</protein>
<evidence type="ECO:0000256" key="4">
    <source>
        <dbReference type="ARBA" id="ARBA00023187"/>
    </source>
</evidence>
<reference evidence="8" key="1">
    <citation type="submission" date="2020-10" db="EMBL/GenBank/DDBJ databases">
        <authorList>
            <person name="Roach M.J.R."/>
        </authorList>
    </citation>
    <scope>NUCLEOTIDE SEQUENCE</scope>
    <source>
        <strain evidence="8">CBS 1945</strain>
    </source>
</reference>
<feature type="region of interest" description="Disordered" evidence="7">
    <location>
        <begin position="1"/>
        <end position="37"/>
    </location>
</feature>
<dbReference type="PANTHER" id="PTHR13021">
    <property type="entry name" value="PRE-MRNA-SPLICING FACTOR ISY1"/>
    <property type="match status" value="1"/>
</dbReference>
<dbReference type="Proteomes" id="UP000662931">
    <property type="component" value="Chromosome 4"/>
</dbReference>
<feature type="coiled-coil region" evidence="6">
    <location>
        <begin position="61"/>
        <end position="88"/>
    </location>
</feature>
<gene>
    <name evidence="8" type="ORF">FOA43_003361</name>
</gene>
<evidence type="ECO:0000256" key="3">
    <source>
        <dbReference type="ARBA" id="ARBA00019194"/>
    </source>
</evidence>
<evidence type="ECO:0000256" key="1">
    <source>
        <dbReference type="ARBA" id="ARBA00004123"/>
    </source>
</evidence>
<keyword evidence="9" id="KW-1185">Reference proteome</keyword>
<comment type="subcellular location">
    <subcellularLocation>
        <location evidence="1">Nucleus</location>
    </subcellularLocation>
</comment>
<dbReference type="Gene3D" id="1.10.287.660">
    <property type="entry name" value="Helix hairpin bin"/>
    <property type="match status" value="1"/>
</dbReference>
<dbReference type="KEGG" id="bnn:FOA43_003361"/>
<dbReference type="SUPFAM" id="SSF140102">
    <property type="entry name" value="ISY1 domain-like"/>
    <property type="match status" value="1"/>
</dbReference>
<evidence type="ECO:0000313" key="8">
    <source>
        <dbReference type="EMBL" id="QPG75975.1"/>
    </source>
</evidence>
<dbReference type="GeneID" id="62196761"/>
<feature type="compositionally biased region" description="Basic and acidic residues" evidence="7">
    <location>
        <begin position="24"/>
        <end position="37"/>
    </location>
</feature>
<dbReference type="GO" id="GO:0005634">
    <property type="term" value="C:nucleus"/>
    <property type="evidence" value="ECO:0007669"/>
    <property type="project" value="UniProtKB-SubCell"/>
</dbReference>
<evidence type="ECO:0000256" key="2">
    <source>
        <dbReference type="ARBA" id="ARBA00007002"/>
    </source>
</evidence>
<keyword evidence="6" id="KW-0175">Coiled coil</keyword>
<dbReference type="AlphaFoldDB" id="A0A875S6P0"/>
<comment type="similarity">
    <text evidence="2">Belongs to the ISY1 family.</text>
</comment>
<evidence type="ECO:0000256" key="6">
    <source>
        <dbReference type="SAM" id="Coils"/>
    </source>
</evidence>
<proteinExistence type="inferred from homology"/>
<name>A0A875S6P0_EENNA</name>
<dbReference type="OrthoDB" id="1739576at2759"/>
<dbReference type="Pfam" id="PF06246">
    <property type="entry name" value="Isy1"/>
    <property type="match status" value="1"/>
</dbReference>
<sequence>MLHRKKEANSGLNRYYSENAPQISRERPSRTQDVKNASDAEACRKMCMKDINRDLIRINDALTEEYQIRELNDKLNKLMRELRSWEYRIKELGGPDYFQKGGEQFYGNAAKINGYRYYGRAKELPDVQKLLNANLEQQKRDEQQKSKKRSDKTALKMMTAHEFSPMYYGLDQELENRHLIPSENEIADEMSYILGTKNVKISTLITLDKLKESNEEYYREKAGGSGDLISFERKRSRELQQEVDKKSDKPLVEFDESFDKELLTSDDVERFIVQRRKEQLLAKLNQSL</sequence>
<dbReference type="EMBL" id="CP064815">
    <property type="protein sequence ID" value="QPG75975.1"/>
    <property type="molecule type" value="Genomic_DNA"/>
</dbReference>
<accession>A0A875S6P0</accession>